<name>A0AAD9MZG5_9ANNE</name>
<evidence type="ECO:0000313" key="4">
    <source>
        <dbReference type="EMBL" id="KAK2149858.1"/>
    </source>
</evidence>
<evidence type="ECO:0000313" key="5">
    <source>
        <dbReference type="Proteomes" id="UP001208570"/>
    </source>
</evidence>
<evidence type="ECO:0000259" key="3">
    <source>
        <dbReference type="Pfam" id="PF01370"/>
    </source>
</evidence>
<keyword evidence="5" id="KW-1185">Reference proteome</keyword>
<dbReference type="PANTHER" id="PTHR10366">
    <property type="entry name" value="NAD DEPENDENT EPIMERASE/DEHYDRATASE"/>
    <property type="match status" value="1"/>
</dbReference>
<dbReference type="CDD" id="cd05227">
    <property type="entry name" value="AR_SDR_e"/>
    <property type="match status" value="1"/>
</dbReference>
<dbReference type="InterPro" id="IPR050425">
    <property type="entry name" value="NAD(P)_dehydrat-like"/>
</dbReference>
<dbReference type="InterPro" id="IPR036291">
    <property type="entry name" value="NAD(P)-bd_dom_sf"/>
</dbReference>
<dbReference type="FunFam" id="3.40.50.720:FF:000336">
    <property type="entry name" value="Aldehyde reductase"/>
    <property type="match status" value="1"/>
</dbReference>
<comment type="caution">
    <text evidence="4">The sequence shown here is derived from an EMBL/GenBank/DDBJ whole genome shotgun (WGS) entry which is preliminary data.</text>
</comment>
<organism evidence="4 5">
    <name type="scientific">Paralvinella palmiformis</name>
    <dbReference type="NCBI Taxonomy" id="53620"/>
    <lineage>
        <taxon>Eukaryota</taxon>
        <taxon>Metazoa</taxon>
        <taxon>Spiralia</taxon>
        <taxon>Lophotrochozoa</taxon>
        <taxon>Annelida</taxon>
        <taxon>Polychaeta</taxon>
        <taxon>Sedentaria</taxon>
        <taxon>Canalipalpata</taxon>
        <taxon>Terebellida</taxon>
        <taxon>Terebelliformia</taxon>
        <taxon>Alvinellidae</taxon>
        <taxon>Paralvinella</taxon>
    </lineage>
</organism>
<sequence length="359" mass="40478">MATSSYKILVTGASGYIASHIIKQLQHLGYRVRGTVRSIENKYKVSQICELYPQAKYPLQLVEADLLKADTWHEAVHGCTHVIHTASPVPLEAVKNENDVIVPAVEGTLAVLRACQDAKTVKRVILTSSTAAITGGIDTRNGDATFSEENWTDPLKTRLPYVRSKTLAEKEAWKFISQLPKRSQFEMAVINPSVVMGPLLCANQTATMELLSRLMTNRLPLIPHINMTIVDVRDVAAAHVAAMTVPETAGHRHVVAPHNIWLKDIAEILRTEFQPLGYHIPRLEAPYFIVKVWSMFDERARLVLMNWGVTSRYEMGRMHSVLGIEPYPIRDTLIDMAHSMIRFGFIEKTKEYLRMNVQQ</sequence>
<keyword evidence="1" id="KW-0560">Oxidoreductase</keyword>
<dbReference type="Proteomes" id="UP001208570">
    <property type="component" value="Unassembled WGS sequence"/>
</dbReference>
<evidence type="ECO:0000256" key="2">
    <source>
        <dbReference type="ARBA" id="ARBA00023445"/>
    </source>
</evidence>
<proteinExistence type="inferred from homology"/>
<accession>A0AAD9MZG5</accession>
<comment type="similarity">
    <text evidence="2">Belongs to the NAD(P)-dependent epimerase/dehydratase family. Dihydroflavonol-4-reductase subfamily.</text>
</comment>
<dbReference type="InterPro" id="IPR001509">
    <property type="entry name" value="Epimerase_deHydtase"/>
</dbReference>
<dbReference type="GO" id="GO:0016616">
    <property type="term" value="F:oxidoreductase activity, acting on the CH-OH group of donors, NAD or NADP as acceptor"/>
    <property type="evidence" value="ECO:0007669"/>
    <property type="project" value="TreeGrafter"/>
</dbReference>
<reference evidence="4" key="1">
    <citation type="journal article" date="2023" name="Mol. Biol. Evol.">
        <title>Third-Generation Sequencing Reveals the Adaptive Role of the Epigenome in Three Deep-Sea Polychaetes.</title>
        <authorList>
            <person name="Perez M."/>
            <person name="Aroh O."/>
            <person name="Sun Y."/>
            <person name="Lan Y."/>
            <person name="Juniper S.K."/>
            <person name="Young C.R."/>
            <person name="Angers B."/>
            <person name="Qian P.Y."/>
        </authorList>
    </citation>
    <scope>NUCLEOTIDE SEQUENCE</scope>
    <source>
        <strain evidence="4">P08H-3</strain>
    </source>
</reference>
<feature type="domain" description="NAD-dependent epimerase/dehydratase" evidence="3">
    <location>
        <begin position="8"/>
        <end position="253"/>
    </location>
</feature>
<dbReference type="Gene3D" id="3.40.50.720">
    <property type="entry name" value="NAD(P)-binding Rossmann-like Domain"/>
    <property type="match status" value="1"/>
</dbReference>
<dbReference type="EMBL" id="JAODUP010000434">
    <property type="protein sequence ID" value="KAK2149858.1"/>
    <property type="molecule type" value="Genomic_DNA"/>
</dbReference>
<dbReference type="AlphaFoldDB" id="A0AAD9MZG5"/>
<dbReference type="Pfam" id="PF01370">
    <property type="entry name" value="Epimerase"/>
    <property type="match status" value="1"/>
</dbReference>
<dbReference type="PANTHER" id="PTHR10366:SF564">
    <property type="entry name" value="STEROL-4-ALPHA-CARBOXYLATE 3-DEHYDROGENASE, DECARBOXYLATING"/>
    <property type="match status" value="1"/>
</dbReference>
<dbReference type="SUPFAM" id="SSF51735">
    <property type="entry name" value="NAD(P)-binding Rossmann-fold domains"/>
    <property type="match status" value="1"/>
</dbReference>
<gene>
    <name evidence="4" type="ORF">LSH36_434g02048</name>
</gene>
<evidence type="ECO:0000256" key="1">
    <source>
        <dbReference type="ARBA" id="ARBA00023002"/>
    </source>
</evidence>
<protein>
    <recommendedName>
        <fullName evidence="3">NAD-dependent epimerase/dehydratase domain-containing protein</fullName>
    </recommendedName>
</protein>